<keyword evidence="10" id="KW-0904">Protein phosphatase</keyword>
<dbReference type="NCBIfam" id="TIGR00229">
    <property type="entry name" value="sensory_box"/>
    <property type="match status" value="1"/>
</dbReference>
<evidence type="ECO:0000256" key="14">
    <source>
        <dbReference type="ARBA" id="ARBA00075117"/>
    </source>
</evidence>
<dbReference type="PANTHER" id="PTHR43156:SF2">
    <property type="entry name" value="STAGE II SPORULATION PROTEIN E"/>
    <property type="match status" value="1"/>
</dbReference>
<dbReference type="PANTHER" id="PTHR43156">
    <property type="entry name" value="STAGE II SPORULATION PROTEIN E-RELATED"/>
    <property type="match status" value="1"/>
</dbReference>
<dbReference type="InterPro" id="IPR013656">
    <property type="entry name" value="PAS_4"/>
</dbReference>
<dbReference type="Gene3D" id="3.30.565.10">
    <property type="entry name" value="Histidine kinase-like ATPase, C-terminal domain"/>
    <property type="match status" value="1"/>
</dbReference>
<dbReference type="CDD" id="cd16936">
    <property type="entry name" value="HATPase_RsbW-like"/>
    <property type="match status" value="1"/>
</dbReference>
<feature type="region of interest" description="Disordered" evidence="16">
    <location>
        <begin position="872"/>
        <end position="891"/>
    </location>
</feature>
<keyword evidence="7" id="KW-0378">Hydrolase</keyword>
<dbReference type="InterPro" id="IPR036890">
    <property type="entry name" value="HATPase_C_sf"/>
</dbReference>
<feature type="compositionally biased region" description="Low complexity" evidence="16">
    <location>
        <begin position="163"/>
        <end position="172"/>
    </location>
</feature>
<evidence type="ECO:0000256" key="16">
    <source>
        <dbReference type="SAM" id="MobiDB-lite"/>
    </source>
</evidence>
<keyword evidence="8" id="KW-0067">ATP-binding</keyword>
<dbReference type="InterPro" id="IPR000014">
    <property type="entry name" value="PAS"/>
</dbReference>
<dbReference type="SUPFAM" id="SSF55785">
    <property type="entry name" value="PYP-like sensor domain (PAS domain)"/>
    <property type="match status" value="2"/>
</dbReference>
<dbReference type="SMART" id="SM00331">
    <property type="entry name" value="PP2C_SIG"/>
    <property type="match status" value="1"/>
</dbReference>
<organism evidence="18 19">
    <name type="scientific">Actinacidiphila yanglinensis</name>
    <dbReference type="NCBI Taxonomy" id="310779"/>
    <lineage>
        <taxon>Bacteria</taxon>
        <taxon>Bacillati</taxon>
        <taxon>Actinomycetota</taxon>
        <taxon>Actinomycetes</taxon>
        <taxon>Kitasatosporales</taxon>
        <taxon>Streptomycetaceae</taxon>
        <taxon>Actinacidiphila</taxon>
    </lineage>
</organism>
<keyword evidence="6" id="KW-0418">Kinase</keyword>
<evidence type="ECO:0000256" key="9">
    <source>
        <dbReference type="ARBA" id="ARBA00022842"/>
    </source>
</evidence>
<comment type="catalytic activity">
    <reaction evidence="12">
        <text>O-phospho-L-seryl-[protein] + H2O = L-seryl-[protein] + phosphate</text>
        <dbReference type="Rhea" id="RHEA:20629"/>
        <dbReference type="Rhea" id="RHEA-COMP:9863"/>
        <dbReference type="Rhea" id="RHEA-COMP:11604"/>
        <dbReference type="ChEBI" id="CHEBI:15377"/>
        <dbReference type="ChEBI" id="CHEBI:29999"/>
        <dbReference type="ChEBI" id="CHEBI:43474"/>
        <dbReference type="ChEBI" id="CHEBI:83421"/>
        <dbReference type="EC" id="3.1.3.16"/>
    </reaction>
</comment>
<dbReference type="GO" id="GO:0006355">
    <property type="term" value="P:regulation of DNA-templated transcription"/>
    <property type="evidence" value="ECO:0007669"/>
    <property type="project" value="InterPro"/>
</dbReference>
<keyword evidence="4" id="KW-0479">Metal-binding</keyword>
<evidence type="ECO:0000259" key="17">
    <source>
        <dbReference type="PROSITE" id="PS50112"/>
    </source>
</evidence>
<dbReference type="SMART" id="SM00091">
    <property type="entry name" value="PAS"/>
    <property type="match status" value="2"/>
</dbReference>
<dbReference type="InterPro" id="IPR003594">
    <property type="entry name" value="HATPase_dom"/>
</dbReference>
<sequence length="921" mass="98109">MSASGDGPEASPGRAPRPVTSVPPDQGVQESADRSPTAGTLLDTLRVAVVMLDTRGRVLLWSPLAEDVLGWAGEHIVGRRVGGLFGPAEQPPAATGGPDGSGDAESGTESGTGTGTGTGTESGTETSSDTSTEPGSDTGSDAGSDIAIQGTQEPETPRRRPGSRSASAAAAAEADEKVERILAELLRTGRWDGTLSLRHRDGHTVQVETRASLLVDGDGRPFVLASMVETSRLRTLEHDLAALDSLFDSSPLGVAIFDRDLRYVRVNEALAAMNGVPRDDHLGHTLSEVLDPQVAVELIELQRRVLETGEPVIDRVEPAPGRRRGHRSVSYHRLVDRAGRVLGVSATVIDVTERVQAAKRAERARRRLTLLNDVGSRIAGVLDVRRVAETIAEAVVPSFSDYAGVVMHAEVADGGELPTAHYYDGSPMRQLGIGAVGWTPSVEQLLRRGQRIDFTEDSVFGRVLLTGEPQLINGEYDLSTTTFPDDPKVNAAVELGVSSLLVLPLRAHGVVLGLMVAGRTRDREPFDEDDLTLGMELADRAGAALDNARLYIREREGALTLQRSLLPRSLPEPPGVRIAYRYVPGSSGAEVGGDWFDVIPLAGGRLAFVVGDVMGHGLRAAATMGRLRTAVRTLAGLDMAPDELLRRVNELGDDLAQSQVEGWMATAVYAVYDPSTRRCAIAQAGHLPPVLVENQGDPDSCNARLLDLPPGVPLGVGGVRFETTEMDVPDGAVLVLYTDGLVEARGKDIGLGIDRLRETLCGRVDSLDDACDELLATMDPDREPDDVALLMARLGGLPAGSTASWTFPAEASAVRLARRRVRDTLTSWGLTAMCDVTVLLVSELVTNSLRYAHGPIGVRMVRGSSLLVEVSDPLPDPPRERVAADDDEGGRGLQLVAGSSRRWGTRHGSLGKTVWFELALP</sequence>
<proteinExistence type="predicted"/>
<dbReference type="RefSeq" id="WP_265737307.1">
    <property type="nucleotide sequence ID" value="NZ_FNVU01000002.1"/>
</dbReference>
<dbReference type="FunFam" id="3.60.40.10:FF:000005">
    <property type="entry name" value="Serine/threonine protein phosphatase"/>
    <property type="match status" value="1"/>
</dbReference>
<dbReference type="Pfam" id="PF13581">
    <property type="entry name" value="HATPase_c_2"/>
    <property type="match status" value="1"/>
</dbReference>
<name>A0A1H5V343_9ACTN</name>
<dbReference type="CDD" id="cd00130">
    <property type="entry name" value="PAS"/>
    <property type="match status" value="2"/>
</dbReference>
<dbReference type="GO" id="GO:0016301">
    <property type="term" value="F:kinase activity"/>
    <property type="evidence" value="ECO:0007669"/>
    <property type="project" value="UniProtKB-KW"/>
</dbReference>
<evidence type="ECO:0000256" key="12">
    <source>
        <dbReference type="ARBA" id="ARBA00047761"/>
    </source>
</evidence>
<evidence type="ECO:0000256" key="4">
    <source>
        <dbReference type="ARBA" id="ARBA00022723"/>
    </source>
</evidence>
<dbReference type="InterPro" id="IPR003018">
    <property type="entry name" value="GAF"/>
</dbReference>
<evidence type="ECO:0000256" key="7">
    <source>
        <dbReference type="ARBA" id="ARBA00022801"/>
    </source>
</evidence>
<feature type="region of interest" description="Disordered" evidence="16">
    <location>
        <begin position="1"/>
        <end position="37"/>
    </location>
</feature>
<dbReference type="Proteomes" id="UP000236754">
    <property type="component" value="Unassembled WGS sequence"/>
</dbReference>
<evidence type="ECO:0000256" key="15">
    <source>
        <dbReference type="ARBA" id="ARBA00081350"/>
    </source>
</evidence>
<evidence type="ECO:0000256" key="2">
    <source>
        <dbReference type="ARBA" id="ARBA00022553"/>
    </source>
</evidence>
<dbReference type="SMART" id="SM00065">
    <property type="entry name" value="GAF"/>
    <property type="match status" value="1"/>
</dbReference>
<evidence type="ECO:0000256" key="5">
    <source>
        <dbReference type="ARBA" id="ARBA00022741"/>
    </source>
</evidence>
<dbReference type="Pfam" id="PF07228">
    <property type="entry name" value="SpoIIE"/>
    <property type="match status" value="1"/>
</dbReference>
<keyword evidence="2" id="KW-0597">Phosphoprotein</keyword>
<dbReference type="SUPFAM" id="SSF55781">
    <property type="entry name" value="GAF domain-like"/>
    <property type="match status" value="1"/>
</dbReference>
<dbReference type="Gene3D" id="3.30.450.20">
    <property type="entry name" value="PAS domain"/>
    <property type="match status" value="2"/>
</dbReference>
<feature type="region of interest" description="Disordered" evidence="16">
    <location>
        <begin position="83"/>
        <end position="174"/>
    </location>
</feature>
<dbReference type="Gene3D" id="3.60.40.10">
    <property type="entry name" value="PPM-type phosphatase domain"/>
    <property type="match status" value="1"/>
</dbReference>
<dbReference type="EMBL" id="FNVU01000002">
    <property type="protein sequence ID" value="SEF81590.1"/>
    <property type="molecule type" value="Genomic_DNA"/>
</dbReference>
<feature type="compositionally biased region" description="Low complexity" evidence="16">
    <location>
        <begin position="121"/>
        <end position="141"/>
    </location>
</feature>
<dbReference type="InterPro" id="IPR013767">
    <property type="entry name" value="PAS_fold"/>
</dbReference>
<dbReference type="AlphaFoldDB" id="A0A1H5V343"/>
<gene>
    <name evidence="18" type="ORF">SAMN05216223_102123</name>
</gene>
<dbReference type="Pfam" id="PF00989">
    <property type="entry name" value="PAS"/>
    <property type="match status" value="1"/>
</dbReference>
<dbReference type="GO" id="GO:0004722">
    <property type="term" value="F:protein serine/threonine phosphatase activity"/>
    <property type="evidence" value="ECO:0007669"/>
    <property type="project" value="UniProtKB-EC"/>
</dbReference>
<evidence type="ECO:0000313" key="19">
    <source>
        <dbReference type="Proteomes" id="UP000236754"/>
    </source>
</evidence>
<dbReference type="InterPro" id="IPR035965">
    <property type="entry name" value="PAS-like_dom_sf"/>
</dbReference>
<dbReference type="EC" id="3.1.3.16" evidence="1"/>
<evidence type="ECO:0000256" key="11">
    <source>
        <dbReference type="ARBA" id="ARBA00023211"/>
    </source>
</evidence>
<dbReference type="Pfam" id="PF08448">
    <property type="entry name" value="PAS_4"/>
    <property type="match status" value="1"/>
</dbReference>
<dbReference type="SUPFAM" id="SSF81606">
    <property type="entry name" value="PP2C-like"/>
    <property type="match status" value="1"/>
</dbReference>
<protein>
    <recommendedName>
        <fullName evidence="1">protein-serine/threonine phosphatase</fullName>
        <ecNumber evidence="1">3.1.3.16</ecNumber>
    </recommendedName>
    <alternativeName>
        <fullName evidence="15">Protein-serine/threonine phosphatase</fullName>
    </alternativeName>
    <alternativeName>
        <fullName evidence="14">Serine/threonine-protein kinase</fullName>
    </alternativeName>
</protein>
<keyword evidence="3" id="KW-0808">Transferase</keyword>
<evidence type="ECO:0000256" key="8">
    <source>
        <dbReference type="ARBA" id="ARBA00022840"/>
    </source>
</evidence>
<evidence type="ECO:0000256" key="3">
    <source>
        <dbReference type="ARBA" id="ARBA00022679"/>
    </source>
</evidence>
<dbReference type="PROSITE" id="PS50112">
    <property type="entry name" value="PAS"/>
    <property type="match status" value="2"/>
</dbReference>
<dbReference type="InterPro" id="IPR036457">
    <property type="entry name" value="PPM-type-like_dom_sf"/>
</dbReference>
<dbReference type="FunFam" id="3.30.565.10:FF:000028">
    <property type="entry name" value="PAS sensor protein"/>
    <property type="match status" value="1"/>
</dbReference>
<keyword evidence="11" id="KW-0464">Manganese</keyword>
<dbReference type="InterPro" id="IPR052016">
    <property type="entry name" value="Bact_Sigma-Reg"/>
</dbReference>
<evidence type="ECO:0000256" key="13">
    <source>
        <dbReference type="ARBA" id="ARBA00056274"/>
    </source>
</evidence>
<dbReference type="Gene3D" id="3.30.450.40">
    <property type="match status" value="1"/>
</dbReference>
<accession>A0A1H5V343</accession>
<feature type="domain" description="PAS" evidence="17">
    <location>
        <begin position="41"/>
        <end position="90"/>
    </location>
</feature>
<dbReference type="InterPro" id="IPR029016">
    <property type="entry name" value="GAF-like_dom_sf"/>
</dbReference>
<feature type="domain" description="PAS" evidence="17">
    <location>
        <begin position="239"/>
        <end position="309"/>
    </location>
</feature>
<dbReference type="Pfam" id="PF13185">
    <property type="entry name" value="GAF_2"/>
    <property type="match status" value="1"/>
</dbReference>
<keyword evidence="9" id="KW-0460">Magnesium</keyword>
<feature type="compositionally biased region" description="Gly residues" evidence="16">
    <location>
        <begin position="110"/>
        <end position="120"/>
    </location>
</feature>
<evidence type="ECO:0000256" key="6">
    <source>
        <dbReference type="ARBA" id="ARBA00022777"/>
    </source>
</evidence>
<keyword evidence="5" id="KW-0547">Nucleotide-binding</keyword>
<dbReference type="InterPro" id="IPR001932">
    <property type="entry name" value="PPM-type_phosphatase-like_dom"/>
</dbReference>
<dbReference type="GO" id="GO:0046872">
    <property type="term" value="F:metal ion binding"/>
    <property type="evidence" value="ECO:0007669"/>
    <property type="project" value="UniProtKB-KW"/>
</dbReference>
<keyword evidence="19" id="KW-1185">Reference proteome</keyword>
<evidence type="ECO:0000256" key="10">
    <source>
        <dbReference type="ARBA" id="ARBA00022912"/>
    </source>
</evidence>
<comment type="function">
    <text evidence="13">Primarily acts as an independent SigF regulator that is sensitive to the osmosensory signal, mediating the cross talk of PknD with the SigF regulon. Possesses both phosphatase and kinase activities. The kinase domain functions as a classic anti-sigma factor-like kinase to phosphorylate the anti-anti-sigma factor domain at the canonical regulatory site, and the phosphatase domain antagonizes this activity.</text>
</comment>
<dbReference type="GO" id="GO:0005524">
    <property type="term" value="F:ATP binding"/>
    <property type="evidence" value="ECO:0007669"/>
    <property type="project" value="UniProtKB-KW"/>
</dbReference>
<evidence type="ECO:0000313" key="18">
    <source>
        <dbReference type="EMBL" id="SEF81590.1"/>
    </source>
</evidence>
<evidence type="ECO:0000256" key="1">
    <source>
        <dbReference type="ARBA" id="ARBA00013081"/>
    </source>
</evidence>
<reference evidence="18 19" key="1">
    <citation type="submission" date="2016-10" db="EMBL/GenBank/DDBJ databases">
        <authorList>
            <person name="de Groot N.N."/>
        </authorList>
    </citation>
    <scope>NUCLEOTIDE SEQUENCE [LARGE SCALE GENOMIC DNA]</scope>
    <source>
        <strain evidence="18 19">CGMCC 4.2023</strain>
    </source>
</reference>